<sequence length="347" mass="38526">MPGLIVAQPPRAPHVIGPATKNVTLPSEPLPQYLLDQARSTPREEFHAPKHINFQPPANIVSMKEIGLEGHGISPNAVSEPFRLFTDEAVQQIRAEVFSEEVLKDCRFASTFNKQMVRGMGPARAPFTYAAWNSPELLAAVSKVAGIDVVPSFDFEVANINISVNSGGKPVTEPKKDDGNPLSDGLSSVAWHYDSFPFVCVVMLSDCTDMVGGETALRTSSGEIMKVRGPAMGTAVVLQGRYIEHQALKALGGRERISMVTCFRPKSPHVRDETVLTGVRGISHKSEMYTQYTEYRLEILEERIRAKQKSERTRVAARRPFDTEEIRQWLNEQKAFIESTLEEMTGE</sequence>
<name>A0A0B7KCX6_BIOOC</name>
<dbReference type="AlphaFoldDB" id="A0A0B7KCX6"/>
<dbReference type="PANTHER" id="PTHR41677:SF1">
    <property type="entry name" value="FE2OG DIOXYGENASE DOMAIN-CONTAINING PROTEIN"/>
    <property type="match status" value="1"/>
</dbReference>
<evidence type="ECO:0000313" key="1">
    <source>
        <dbReference type="EMBL" id="CEO52571.1"/>
    </source>
</evidence>
<gene>
    <name evidence="1" type="ORF">BN869_000008629_1</name>
</gene>
<accession>A0A0B7KCX6</accession>
<evidence type="ECO:0008006" key="2">
    <source>
        <dbReference type="Google" id="ProtNLM"/>
    </source>
</evidence>
<protein>
    <recommendedName>
        <fullName evidence="2">Fe2OG dioxygenase domain-containing protein</fullName>
    </recommendedName>
</protein>
<reference evidence="1" key="1">
    <citation type="submission" date="2015-01" db="EMBL/GenBank/DDBJ databases">
        <authorList>
            <person name="Durling Mikael"/>
        </authorList>
    </citation>
    <scope>NUCLEOTIDE SEQUENCE</scope>
</reference>
<dbReference type="PANTHER" id="PTHR41677">
    <property type="entry name" value="YALI0B19030P"/>
    <property type="match status" value="1"/>
</dbReference>
<organism evidence="1">
    <name type="scientific">Bionectria ochroleuca</name>
    <name type="common">Gliocladium roseum</name>
    <dbReference type="NCBI Taxonomy" id="29856"/>
    <lineage>
        <taxon>Eukaryota</taxon>
        <taxon>Fungi</taxon>
        <taxon>Dikarya</taxon>
        <taxon>Ascomycota</taxon>
        <taxon>Pezizomycotina</taxon>
        <taxon>Sordariomycetes</taxon>
        <taxon>Hypocreomycetidae</taxon>
        <taxon>Hypocreales</taxon>
        <taxon>Bionectriaceae</taxon>
        <taxon>Clonostachys</taxon>
    </lineage>
</organism>
<dbReference type="EMBL" id="CDPU01000029">
    <property type="protein sequence ID" value="CEO52571.1"/>
    <property type="molecule type" value="Genomic_DNA"/>
</dbReference>
<proteinExistence type="predicted"/>